<dbReference type="EMBL" id="JBHRUJ010000016">
    <property type="protein sequence ID" value="MFC3211896.1"/>
    <property type="molecule type" value="Genomic_DNA"/>
</dbReference>
<accession>A0ABV7KRN0</accession>
<reference evidence="3" key="1">
    <citation type="journal article" date="2019" name="Int. J. Syst. Evol. Microbiol.">
        <title>The Global Catalogue of Microorganisms (GCM) 10K type strain sequencing project: providing services to taxonomists for standard genome sequencing and annotation.</title>
        <authorList>
            <consortium name="The Broad Institute Genomics Platform"/>
            <consortium name="The Broad Institute Genome Sequencing Center for Infectious Disease"/>
            <person name="Wu L."/>
            <person name="Ma J."/>
        </authorList>
    </citation>
    <scope>NUCLEOTIDE SEQUENCE [LARGE SCALE GENOMIC DNA]</scope>
    <source>
        <strain evidence="3">CCM 320</strain>
    </source>
</reference>
<sequence>MSKLQIGLLSETEALKRLLYRLPEQHAQRTFIEKEIYKSAAGKRGEERLEQKVAEFHVDGDYKFLRNVTLAIGDWKVQIDGLLLTDRGAIVIESKNISGKLLFDAANGEFSRTDRDGMRTVMNDPTSQLNKHVRFMDQFFKSQKIKLPVKGLVVFTSKECEFLTKPKSNYVCKTYQLVDYLLHIHQTLPMESTQINLLKISKLLQKHRAPYKRVPLCHQFLIDKADLRTGILCTQCKQHTLQKKKRVGWICSRCKTVDSDAFKLAVQEYFSLVDIELNNRRLREFCQISSVYVTSRLLGTMELEQNGALRNRVYQLKKKD</sequence>
<proteinExistence type="predicted"/>
<keyword evidence="3" id="KW-1185">Reference proteome</keyword>
<dbReference type="Pfam" id="PF08378">
    <property type="entry name" value="NERD"/>
    <property type="match status" value="1"/>
</dbReference>
<dbReference type="PROSITE" id="PS50965">
    <property type="entry name" value="NERD"/>
    <property type="match status" value="1"/>
</dbReference>
<comment type="caution">
    <text evidence="2">The sequence shown here is derived from an EMBL/GenBank/DDBJ whole genome shotgun (WGS) entry which is preliminary data.</text>
</comment>
<evidence type="ECO:0000259" key="1">
    <source>
        <dbReference type="PROSITE" id="PS50965"/>
    </source>
</evidence>
<evidence type="ECO:0000313" key="3">
    <source>
        <dbReference type="Proteomes" id="UP001595625"/>
    </source>
</evidence>
<dbReference type="Proteomes" id="UP001595625">
    <property type="component" value="Unassembled WGS sequence"/>
</dbReference>
<name>A0ABV7KRN0_PLAOK</name>
<dbReference type="RefSeq" id="WP_117312079.1">
    <property type="nucleotide sequence ID" value="NZ_JBHRUJ010000016.1"/>
</dbReference>
<gene>
    <name evidence="2" type="ORF">ACFOEJ_12480</name>
</gene>
<feature type="domain" description="NERD" evidence="1">
    <location>
        <begin position="41"/>
        <end position="159"/>
    </location>
</feature>
<evidence type="ECO:0000313" key="2">
    <source>
        <dbReference type="EMBL" id="MFC3211896.1"/>
    </source>
</evidence>
<organism evidence="2 3">
    <name type="scientific">Planomicrobium okeanokoites</name>
    <name type="common">Planococcus okeanokoites</name>
    <name type="synonym">Flavobacterium okeanokoites</name>
    <dbReference type="NCBI Taxonomy" id="244"/>
    <lineage>
        <taxon>Bacteria</taxon>
        <taxon>Bacillati</taxon>
        <taxon>Bacillota</taxon>
        <taxon>Bacilli</taxon>
        <taxon>Bacillales</taxon>
        <taxon>Caryophanaceae</taxon>
        <taxon>Planomicrobium</taxon>
    </lineage>
</organism>
<dbReference type="InterPro" id="IPR011528">
    <property type="entry name" value="NERD"/>
</dbReference>
<protein>
    <submittedName>
        <fullName evidence="2">Nuclease-related domain-containing protein</fullName>
    </submittedName>
</protein>